<dbReference type="AlphaFoldDB" id="A0A2T7A5I8"/>
<proteinExistence type="predicted"/>
<feature type="compositionally biased region" description="Polar residues" evidence="1">
    <location>
        <begin position="108"/>
        <end position="117"/>
    </location>
</feature>
<organism evidence="2 3">
    <name type="scientific">Tuber borchii</name>
    <name type="common">White truffle</name>
    <dbReference type="NCBI Taxonomy" id="42251"/>
    <lineage>
        <taxon>Eukaryota</taxon>
        <taxon>Fungi</taxon>
        <taxon>Dikarya</taxon>
        <taxon>Ascomycota</taxon>
        <taxon>Pezizomycotina</taxon>
        <taxon>Pezizomycetes</taxon>
        <taxon>Pezizales</taxon>
        <taxon>Tuberaceae</taxon>
        <taxon>Tuber</taxon>
    </lineage>
</organism>
<evidence type="ECO:0000313" key="3">
    <source>
        <dbReference type="Proteomes" id="UP000244722"/>
    </source>
</evidence>
<accession>A0A2T7A5I8</accession>
<keyword evidence="3" id="KW-1185">Reference proteome</keyword>
<protein>
    <submittedName>
        <fullName evidence="2">Uncharacterized protein</fullName>
    </submittedName>
</protein>
<feature type="compositionally biased region" description="Polar residues" evidence="1">
    <location>
        <begin position="1"/>
        <end position="20"/>
    </location>
</feature>
<gene>
    <name evidence="2" type="ORF">B9Z19DRAFT_1119931</name>
</gene>
<name>A0A2T7A5I8_TUBBO</name>
<evidence type="ECO:0000313" key="2">
    <source>
        <dbReference type="EMBL" id="PUU82970.1"/>
    </source>
</evidence>
<sequence>MQQNQSSNSPSTLPNGQSSHLHFAPRNATRALERPAKRSQRRTIESTTYAAIEMEHDAQAPTETLRLSDESSDEHQNSRGSDQTESDTEPDAEDNDIPEATGVGLHYRSQTVDGQTNNLVSTVRVLTTSGSQEAALLSRTPAA</sequence>
<evidence type="ECO:0000256" key="1">
    <source>
        <dbReference type="SAM" id="MobiDB-lite"/>
    </source>
</evidence>
<feature type="compositionally biased region" description="Basic and acidic residues" evidence="1">
    <location>
        <begin position="66"/>
        <end position="77"/>
    </location>
</feature>
<feature type="region of interest" description="Disordered" evidence="1">
    <location>
        <begin position="1"/>
        <end position="117"/>
    </location>
</feature>
<feature type="compositionally biased region" description="Acidic residues" evidence="1">
    <location>
        <begin position="84"/>
        <end position="97"/>
    </location>
</feature>
<dbReference type="EMBL" id="NESQ01000019">
    <property type="protein sequence ID" value="PUU82970.1"/>
    <property type="molecule type" value="Genomic_DNA"/>
</dbReference>
<comment type="caution">
    <text evidence="2">The sequence shown here is derived from an EMBL/GenBank/DDBJ whole genome shotgun (WGS) entry which is preliminary data.</text>
</comment>
<dbReference type="Proteomes" id="UP000244722">
    <property type="component" value="Unassembled WGS sequence"/>
</dbReference>
<reference evidence="2 3" key="1">
    <citation type="submission" date="2017-04" db="EMBL/GenBank/DDBJ databases">
        <title>Draft genome sequence of Tuber borchii Vittad., a whitish edible truffle.</title>
        <authorList>
            <consortium name="DOE Joint Genome Institute"/>
            <person name="Murat C."/>
            <person name="Kuo A."/>
            <person name="Barry K.W."/>
            <person name="Clum A."/>
            <person name="Dockter R.B."/>
            <person name="Fauchery L."/>
            <person name="Iotti M."/>
            <person name="Kohler A."/>
            <person name="Labutti K."/>
            <person name="Lindquist E.A."/>
            <person name="Lipzen A."/>
            <person name="Ohm R.A."/>
            <person name="Wang M."/>
            <person name="Grigoriev I.V."/>
            <person name="Zambonelli A."/>
            <person name="Martin F.M."/>
        </authorList>
    </citation>
    <scope>NUCLEOTIDE SEQUENCE [LARGE SCALE GENOMIC DNA]</scope>
    <source>
        <strain evidence="2 3">Tbo3840</strain>
    </source>
</reference>